<evidence type="ECO:0000256" key="1">
    <source>
        <dbReference type="ARBA" id="ARBA00022676"/>
    </source>
</evidence>
<evidence type="ECO:0000313" key="5">
    <source>
        <dbReference type="Proteomes" id="UP000732858"/>
    </source>
</evidence>
<dbReference type="EMBL" id="JABULY010000004">
    <property type="protein sequence ID" value="MBV6532043.1"/>
    <property type="molecule type" value="Genomic_DNA"/>
</dbReference>
<reference evidence="4 6" key="1">
    <citation type="journal article" date="2021" name="Mol. Ecol.">
        <title>Polar bear-adapted Ursidibacter maritimus are remarkably conserved after generations in captivity.</title>
        <authorList>
            <person name="Espinosa-Gongora C."/>
            <person name="Hansen M.J."/>
            <person name="Bertelsen M.F."/>
            <person name="Bojesen A.M."/>
        </authorList>
    </citation>
    <scope>NUCLEOTIDE SEQUENCE</scope>
    <source>
        <strain evidence="4">Pb43105x</strain>
        <strain evidence="3 6">Pb43106</strain>
    </source>
</reference>
<dbReference type="EC" id="2.4.1.180" evidence="4"/>
<gene>
    <name evidence="4" type="primary">rffM</name>
    <name evidence="3" type="ORF">HT657_07845</name>
    <name evidence="4" type="ORF">HT672_03325</name>
</gene>
<evidence type="ECO:0000313" key="3">
    <source>
        <dbReference type="EMBL" id="MBV6532043.1"/>
    </source>
</evidence>
<dbReference type="NCBIfam" id="TIGR00696">
    <property type="entry name" value="wecG_tagA_cpsF"/>
    <property type="match status" value="1"/>
</dbReference>
<keyword evidence="1 4" id="KW-0328">Glycosyltransferase</keyword>
<dbReference type="AlphaFoldDB" id="A0A949WI60"/>
<dbReference type="PANTHER" id="PTHR34136">
    <property type="match status" value="1"/>
</dbReference>
<sequence>MVDKVIIRGIEILVASTQTALVEYLFSKNEIKVGRLVAINAEKIVLSEENRQLRQLIQASEYNYADGISIVKSIHKKYPQYRHIERIAGADLWLALMQKSAEMAVPVFLIGSEAVTLAETSAKLGTMGVNIVGQQDGYFSSAQENELIERVQRSGAKLITVALGSPKQELFIKKMQDCYPDALYMGVGGSYDVFIGKVKRAPLIWQKMGLEWLYRLLHQPTRLKRQIRLLKYAYYYLANKL</sequence>
<organism evidence="4 5">
    <name type="scientific">Ursidibacter maritimus</name>
    <dbReference type="NCBI Taxonomy" id="1331689"/>
    <lineage>
        <taxon>Bacteria</taxon>
        <taxon>Pseudomonadati</taxon>
        <taxon>Pseudomonadota</taxon>
        <taxon>Gammaproteobacteria</taxon>
        <taxon>Pasteurellales</taxon>
        <taxon>Pasteurellaceae</taxon>
        <taxon>Ursidibacter</taxon>
    </lineage>
</organism>
<dbReference type="EMBL" id="JABUMC010000004">
    <property type="protein sequence ID" value="MBV6546331.1"/>
    <property type="molecule type" value="Genomic_DNA"/>
</dbReference>
<evidence type="ECO:0000313" key="4">
    <source>
        <dbReference type="EMBL" id="MBV6546331.1"/>
    </source>
</evidence>
<dbReference type="NCBIfam" id="NF002980">
    <property type="entry name" value="PRK03692.1"/>
    <property type="match status" value="1"/>
</dbReference>
<proteinExistence type="predicted"/>
<dbReference type="CDD" id="cd06533">
    <property type="entry name" value="Glyco_transf_WecG_TagA"/>
    <property type="match status" value="1"/>
</dbReference>
<dbReference type="InterPro" id="IPR004629">
    <property type="entry name" value="WecG_TagA_CpsF"/>
</dbReference>
<dbReference type="GeneID" id="65549498"/>
<dbReference type="Pfam" id="PF03808">
    <property type="entry name" value="Glyco_tran_WecG"/>
    <property type="match status" value="1"/>
</dbReference>
<keyword evidence="2 4" id="KW-0808">Transferase</keyword>
<evidence type="ECO:0000256" key="2">
    <source>
        <dbReference type="ARBA" id="ARBA00022679"/>
    </source>
</evidence>
<keyword evidence="6" id="KW-1185">Reference proteome</keyword>
<comment type="caution">
    <text evidence="4">The sequence shown here is derived from an EMBL/GenBank/DDBJ whole genome shotgun (WGS) entry which is preliminary data.</text>
</comment>
<dbReference type="Proteomes" id="UP001196379">
    <property type="component" value="Unassembled WGS sequence"/>
</dbReference>
<dbReference type="GO" id="GO:0047241">
    <property type="term" value="F:lipopolysaccharide N-acetylmannosaminouronosyltransferase activity"/>
    <property type="evidence" value="ECO:0007669"/>
    <property type="project" value="UniProtKB-EC"/>
</dbReference>
<dbReference type="PANTHER" id="PTHR34136:SF1">
    <property type="entry name" value="UDP-N-ACETYL-D-MANNOSAMINURONIC ACID TRANSFERASE"/>
    <property type="match status" value="1"/>
</dbReference>
<accession>A0A949WI60</accession>
<dbReference type="RefSeq" id="WP_157403594.1">
    <property type="nucleotide sequence ID" value="NZ_JABULY010000004.1"/>
</dbReference>
<dbReference type="Proteomes" id="UP000732858">
    <property type="component" value="Unassembled WGS sequence"/>
</dbReference>
<name>A0A949WI60_9PAST</name>
<dbReference type="OrthoDB" id="9808602at2"/>
<evidence type="ECO:0000313" key="6">
    <source>
        <dbReference type="Proteomes" id="UP001196379"/>
    </source>
</evidence>
<protein>
    <submittedName>
        <fullName evidence="4">Lipopolysaccharide N-acetylmannosaminouronosyltransferase</fullName>
        <ecNumber evidence="4">2.4.1.180</ecNumber>
    </submittedName>
</protein>